<comment type="caution">
    <text evidence="2">The sequence shown here is derived from an EMBL/GenBank/DDBJ whole genome shotgun (WGS) entry which is preliminary data.</text>
</comment>
<reference evidence="2" key="1">
    <citation type="submission" date="2023-07" db="EMBL/GenBank/DDBJ databases">
        <title>Between Cages and Wild: Unraveling the Impact of Captivity on Animal Microbiomes and Antimicrobial Resistance.</title>
        <authorList>
            <person name="Schmartz G.P."/>
            <person name="Rehner J."/>
            <person name="Schuff M.J."/>
            <person name="Becker S.L."/>
            <person name="Kravczyk M."/>
            <person name="Gurevich A."/>
            <person name="Francke R."/>
            <person name="Mueller R."/>
            <person name="Keller V."/>
            <person name="Keller A."/>
        </authorList>
    </citation>
    <scope>NUCLEOTIDE SEQUENCE</scope>
    <source>
        <strain evidence="2">S39M_St_73</strain>
    </source>
</reference>
<dbReference type="EMBL" id="JAUNQW010000033">
    <property type="protein sequence ID" value="MDO5457912.1"/>
    <property type="molecule type" value="Genomic_DNA"/>
</dbReference>
<evidence type="ECO:0000313" key="3">
    <source>
        <dbReference type="Proteomes" id="UP001171751"/>
    </source>
</evidence>
<protein>
    <submittedName>
        <fullName evidence="2">DUF2188 domain-containing protein</fullName>
    </submittedName>
</protein>
<dbReference type="Proteomes" id="UP001171751">
    <property type="component" value="Unassembled WGS sequence"/>
</dbReference>
<dbReference type="Pfam" id="PF09954">
    <property type="entry name" value="DUF2188"/>
    <property type="match status" value="1"/>
</dbReference>
<organism evidence="2 3">
    <name type="scientific">Atopococcus tabaci</name>
    <dbReference type="NCBI Taxonomy" id="269774"/>
    <lineage>
        <taxon>Bacteria</taxon>
        <taxon>Bacillati</taxon>
        <taxon>Bacillota</taxon>
        <taxon>Bacilli</taxon>
        <taxon>Lactobacillales</taxon>
        <taxon>Carnobacteriaceae</taxon>
        <taxon>Atopococcus</taxon>
    </lineage>
</organism>
<keyword evidence="3" id="KW-1185">Reference proteome</keyword>
<proteinExistence type="predicted"/>
<dbReference type="AlphaFoldDB" id="A0AA43UDC4"/>
<evidence type="ECO:0000256" key="1">
    <source>
        <dbReference type="SAM" id="MobiDB-lite"/>
    </source>
</evidence>
<evidence type="ECO:0000313" key="2">
    <source>
        <dbReference type="EMBL" id="MDO5457912.1"/>
    </source>
</evidence>
<feature type="region of interest" description="Disordered" evidence="1">
    <location>
        <begin position="51"/>
        <end position="85"/>
    </location>
</feature>
<dbReference type="InterPro" id="IPR018691">
    <property type="entry name" value="DUF2188"/>
</dbReference>
<sequence length="149" mass="17324">MSWDLNDYPDSMKNMHFLVRKKAIDIANALEEEGYEDDRAIPIAQSQAQEWYDNASVTEKKEFEKEPEPSKQDDHPSTANPELLDNDVKVFYEDEVWKVQTVDADRAAQAFDYKDDAVKRGEEIASNKESQLIIYKQDGEIQSVRYLEK</sequence>
<name>A0AA43UDC4_9LACT</name>
<accession>A0AA43UDC4</accession>
<gene>
    <name evidence="2" type="ORF">Q4F26_06140</name>
</gene>
<feature type="compositionally biased region" description="Basic and acidic residues" evidence="1">
    <location>
        <begin position="58"/>
        <end position="76"/>
    </location>
</feature>